<organism evidence="1 2">
    <name type="scientific">Gordoniibacillus kamchatkensis</name>
    <dbReference type="NCBI Taxonomy" id="1590651"/>
    <lineage>
        <taxon>Bacteria</taxon>
        <taxon>Bacillati</taxon>
        <taxon>Bacillota</taxon>
        <taxon>Bacilli</taxon>
        <taxon>Bacillales</taxon>
        <taxon>Paenibacillaceae</taxon>
        <taxon>Gordoniibacillus</taxon>
    </lineage>
</organism>
<keyword evidence="2" id="KW-1185">Reference proteome</keyword>
<accession>A0ABR5AMK0</accession>
<sequence>MAAEDSGIGTGISSGSNTFYTFPSVTLKKSPGILFNAGTLSNVRTDQYTIKLKVTIYHNGTAYDVTPYIMQLRTHMGLGEPAGRFSLLLSFQKRWDKFVQAQDYVEIQYARYLKVPPVMMRALVSNVRRTRIMDESGKLHRVITINGENYGKLWKQYDINYLVSLPGQTNLGGVDTDPAAGLMFPMLTENYGIGAQDIGGPVAPGDLMQGITDKMLNAQVRVMQQINPQMPLLKCIPTVLPEYQINWLQIQQVQGKAFSLVQQFGNAPWCEWIIDDFTDGAVFFYRNTPFKGEDGQYIFPESEPDKDYFLYPVISDIDIIEEDVGKSDGETYSYFFTYPSTYLIDQFAFKAQAIASEGIDSLAEEADPTTITNPHVVLDHLYRYGFQKLELGSPCIQTNDFDTGLALTLKLNRWLVKAFNWTPFMYNGTIRMKGNEHMRIGRYFLNTSTNEEYYIESVDHVITIGQTDSIGNDNVYNFQTTVGVTRGRELK</sequence>
<name>A0ABR5AMK0_9BACL</name>
<dbReference type="EMBL" id="JXAK01000003">
    <property type="protein sequence ID" value="KIL42083.1"/>
    <property type="molecule type" value="Genomic_DNA"/>
</dbReference>
<gene>
    <name evidence="1" type="ORF">SD70_02550</name>
</gene>
<reference evidence="1 2" key="1">
    <citation type="submission" date="2014-12" db="EMBL/GenBank/DDBJ databases">
        <title>Draft genome sequence of Paenibacillus kamchatkensis strain B-2647.</title>
        <authorList>
            <person name="Karlyshev A.V."/>
            <person name="Kudryashova E.B."/>
        </authorList>
    </citation>
    <scope>NUCLEOTIDE SEQUENCE [LARGE SCALE GENOMIC DNA]</scope>
    <source>
        <strain evidence="1 2">VKM B-2647</strain>
    </source>
</reference>
<comment type="caution">
    <text evidence="1">The sequence shown here is derived from an EMBL/GenBank/DDBJ whole genome shotgun (WGS) entry which is preliminary data.</text>
</comment>
<evidence type="ECO:0000313" key="1">
    <source>
        <dbReference type="EMBL" id="KIL42083.1"/>
    </source>
</evidence>
<dbReference type="Proteomes" id="UP000031967">
    <property type="component" value="Unassembled WGS sequence"/>
</dbReference>
<dbReference type="RefSeq" id="WP_041045372.1">
    <property type="nucleotide sequence ID" value="NZ_JXAK01000003.1"/>
</dbReference>
<protein>
    <submittedName>
        <fullName evidence="1">Uncharacterized protein</fullName>
    </submittedName>
</protein>
<proteinExistence type="predicted"/>
<evidence type="ECO:0000313" key="2">
    <source>
        <dbReference type="Proteomes" id="UP000031967"/>
    </source>
</evidence>